<proteinExistence type="predicted"/>
<dbReference type="EMBL" id="JBIGHV010000004">
    <property type="protein sequence ID" value="MFG6430545.1"/>
    <property type="molecule type" value="Genomic_DNA"/>
</dbReference>
<accession>A0ABW7F498</accession>
<gene>
    <name evidence="1" type="ORF">ACG00Y_11510</name>
</gene>
<organism evidence="1 2">
    <name type="scientific">Pelomonas parva</name>
    <dbReference type="NCBI Taxonomy" id="3299032"/>
    <lineage>
        <taxon>Bacteria</taxon>
        <taxon>Pseudomonadati</taxon>
        <taxon>Pseudomonadota</taxon>
        <taxon>Betaproteobacteria</taxon>
        <taxon>Burkholderiales</taxon>
        <taxon>Sphaerotilaceae</taxon>
        <taxon>Roseateles</taxon>
    </lineage>
</organism>
<comment type="caution">
    <text evidence="1">The sequence shown here is derived from an EMBL/GenBank/DDBJ whole genome shotgun (WGS) entry which is preliminary data.</text>
</comment>
<dbReference type="Proteomes" id="UP001606210">
    <property type="component" value="Unassembled WGS sequence"/>
</dbReference>
<dbReference type="RefSeq" id="WP_394478898.1">
    <property type="nucleotide sequence ID" value="NZ_JBIGHV010000004.1"/>
</dbReference>
<dbReference type="Pfam" id="PF13376">
    <property type="entry name" value="OmdA"/>
    <property type="match status" value="1"/>
</dbReference>
<name>A0ABW7F498_9BURK</name>
<evidence type="ECO:0000313" key="1">
    <source>
        <dbReference type="EMBL" id="MFG6430545.1"/>
    </source>
</evidence>
<protein>
    <submittedName>
        <fullName evidence="1">YdeI family protein</fullName>
    </submittedName>
</protein>
<sequence length="199" mass="22440">MVSITVDPAKVHEFRDEQSFHDWLAAHHDQADEVWIKVHKVGSGLASITPKQAVDVVLCWGWIDAVRKGLDETSFLQRYTPRRSRSVWSQINVANVQRLIDSGRMTPHGLREVDAAKADGRWDRAYGSGRNLKIPDDLQAAIDAEPAARAMLGKLSEQNRFALAFRVHSLKTEAGRQRRIAAFVDMLKRGETIYPQSGR</sequence>
<evidence type="ECO:0000313" key="2">
    <source>
        <dbReference type="Proteomes" id="UP001606210"/>
    </source>
</evidence>
<reference evidence="1 2" key="1">
    <citation type="submission" date="2024-08" db="EMBL/GenBank/DDBJ databases">
        <authorList>
            <person name="Lu H."/>
        </authorList>
    </citation>
    <scope>NUCLEOTIDE SEQUENCE [LARGE SCALE GENOMIC DNA]</scope>
    <source>
        <strain evidence="1 2">LYH14W</strain>
    </source>
</reference>
<keyword evidence="2" id="KW-1185">Reference proteome</keyword>